<dbReference type="VEuPathDB" id="FungiDB:DNF11_3289"/>
<keyword evidence="2" id="KW-0472">Membrane</keyword>
<keyword evidence="3" id="KW-0732">Signal</keyword>
<gene>
    <name evidence="4" type="ORF">DNF11_3289</name>
</gene>
<protein>
    <recommendedName>
        <fullName evidence="6">Transmembrane protein</fullName>
    </recommendedName>
</protein>
<feature type="chain" id="PRO_5017969911" description="Transmembrane protein" evidence="3">
    <location>
        <begin position="34"/>
        <end position="448"/>
    </location>
</feature>
<feature type="region of interest" description="Disordered" evidence="1">
    <location>
        <begin position="164"/>
        <end position="207"/>
    </location>
</feature>
<evidence type="ECO:0000256" key="2">
    <source>
        <dbReference type="SAM" id="Phobius"/>
    </source>
</evidence>
<feature type="signal peptide" evidence="3">
    <location>
        <begin position="1"/>
        <end position="33"/>
    </location>
</feature>
<keyword evidence="2" id="KW-0812">Transmembrane</keyword>
<dbReference type="OrthoDB" id="3361805at2759"/>
<feature type="region of interest" description="Disordered" evidence="1">
    <location>
        <begin position="325"/>
        <end position="378"/>
    </location>
</feature>
<evidence type="ECO:0000256" key="3">
    <source>
        <dbReference type="SAM" id="SignalP"/>
    </source>
</evidence>
<name>A0A3G2SAJ2_MALR7</name>
<feature type="transmembrane region" description="Helical" evidence="2">
    <location>
        <begin position="57"/>
        <end position="82"/>
    </location>
</feature>
<keyword evidence="5" id="KW-1185">Reference proteome</keyword>
<dbReference type="Proteomes" id="UP000269793">
    <property type="component" value="Chromosome VI"/>
</dbReference>
<accession>A0A3G2SAJ2</accession>
<dbReference type="EMBL" id="CP033153">
    <property type="protein sequence ID" value="AYO44239.1"/>
    <property type="molecule type" value="Genomic_DNA"/>
</dbReference>
<keyword evidence="2" id="KW-1133">Transmembrane helix</keyword>
<proteinExistence type="predicted"/>
<organism evidence="4 5">
    <name type="scientific">Malassezia restricta (strain ATCC 96810 / NBRC 103918 / CBS 7877)</name>
    <name type="common">Seborrheic dermatitis infection agent</name>
    <dbReference type="NCBI Taxonomy" id="425264"/>
    <lineage>
        <taxon>Eukaryota</taxon>
        <taxon>Fungi</taxon>
        <taxon>Dikarya</taxon>
        <taxon>Basidiomycota</taxon>
        <taxon>Ustilaginomycotina</taxon>
        <taxon>Malasseziomycetes</taxon>
        <taxon>Malasseziales</taxon>
        <taxon>Malasseziaceae</taxon>
        <taxon>Malassezia</taxon>
    </lineage>
</organism>
<reference evidence="4 5" key="1">
    <citation type="submission" date="2018-10" db="EMBL/GenBank/DDBJ databases">
        <title>Complete genome sequence of Malassezia restricta CBS 7877.</title>
        <authorList>
            <person name="Morand S.C."/>
            <person name="Bertignac M."/>
            <person name="Iltis A."/>
            <person name="Kolder I."/>
            <person name="Pirovano W."/>
            <person name="Jourdain R."/>
            <person name="Clavaud C."/>
        </authorList>
    </citation>
    <scope>NUCLEOTIDE SEQUENCE [LARGE SCALE GENOMIC DNA]</scope>
    <source>
        <strain evidence="4 5">CBS 7877</strain>
    </source>
</reference>
<evidence type="ECO:0008006" key="6">
    <source>
        <dbReference type="Google" id="ProtNLM"/>
    </source>
</evidence>
<evidence type="ECO:0000313" key="5">
    <source>
        <dbReference type="Proteomes" id="UP000269793"/>
    </source>
</evidence>
<dbReference type="AlphaFoldDB" id="A0A3G2SAJ2"/>
<feature type="compositionally biased region" description="Basic residues" evidence="1">
    <location>
        <begin position="345"/>
        <end position="356"/>
    </location>
</feature>
<feature type="compositionally biased region" description="Polar residues" evidence="1">
    <location>
        <begin position="369"/>
        <end position="378"/>
    </location>
</feature>
<evidence type="ECO:0000313" key="4">
    <source>
        <dbReference type="EMBL" id="AYO44239.1"/>
    </source>
</evidence>
<sequence length="448" mass="49053">MNHITFPRRLIFSRQVLFTACMCMLFWATFAAAQDPPEDENDIDDTHDTLQEVEQPFISASIAFVAACGSIFVVAVVLGLILKFTNPPRLEAFHPSHGALLGQRARRHGQQVRSSQADMSKSTVNLLHQMPPAAVSSQNLSASDPFEGGEPVNQVATTSRYMQPGVPQAGATMDLQPAAVSDSTGQSRRKHRPRALPQPPITTTHLGNSFQAGGAYYQNAYAGSSNVGMGYTTDYDLPYGYGKHWDTQAGYSNALPYSTHYQSSGPPNEVSPFDAYTVSPAVTQPFGSSYRTPNGYAPLPDVSNNYASMPEYYYNAGIAPNSTSLRHKNSGASVHRVDSVSAGDHRRHSQRGKNGTKSRASSHAAPSKRYSNTAYQPPSTAAQYASNYQTSYPYTDGSYADGYASHAMPAYDYGDNATYHQNYASYPLREEYKYSTPYTAWDSYKSPY</sequence>
<evidence type="ECO:0000256" key="1">
    <source>
        <dbReference type="SAM" id="MobiDB-lite"/>
    </source>
</evidence>